<dbReference type="EMBL" id="CP062310">
    <property type="protein sequence ID" value="QOJ79378.1"/>
    <property type="molecule type" value="Genomic_DNA"/>
</dbReference>
<sequence>MPGSLALLLLEKSIERFERARSSKEAKYTVTQVAKIRGRGKGMGTEAGRELHSKLWGDPELIARERLVSTPLPLAWRFRFGWLYGVADQVLFREGVPVRVAEVKSYTSYRGYERAQASLYGLLVELNWGVRPRVELRGARIVEVKGWEEIALESLELFLKKIHY</sequence>
<evidence type="ECO:0000256" key="1">
    <source>
        <dbReference type="ARBA" id="ARBA00001936"/>
    </source>
</evidence>
<name>A0A7L9FHS1_9CREN</name>
<dbReference type="KEGG" id="thel:IG193_02640"/>
<dbReference type="InterPro" id="IPR011604">
    <property type="entry name" value="PDDEXK-like_dom_sf"/>
</dbReference>
<evidence type="ECO:0000313" key="3">
    <source>
        <dbReference type="Proteomes" id="UP000594121"/>
    </source>
</evidence>
<evidence type="ECO:0000313" key="2">
    <source>
        <dbReference type="EMBL" id="QOJ79378.1"/>
    </source>
</evidence>
<dbReference type="AlphaFoldDB" id="A0A7L9FHS1"/>
<gene>
    <name evidence="2" type="ORF">IG193_02640</name>
</gene>
<dbReference type="RefSeq" id="WP_192819350.1">
    <property type="nucleotide sequence ID" value="NZ_CP062310.1"/>
</dbReference>
<organism evidence="2 3">
    <name type="scientific">Infirmifilum lucidum</name>
    <dbReference type="NCBI Taxonomy" id="2776706"/>
    <lineage>
        <taxon>Archaea</taxon>
        <taxon>Thermoproteota</taxon>
        <taxon>Thermoprotei</taxon>
        <taxon>Thermofilales</taxon>
        <taxon>Thermofilaceae</taxon>
        <taxon>Infirmifilum</taxon>
    </lineage>
</organism>
<dbReference type="Gene3D" id="3.90.320.10">
    <property type="match status" value="1"/>
</dbReference>
<dbReference type="Proteomes" id="UP000594121">
    <property type="component" value="Chromosome"/>
</dbReference>
<keyword evidence="3" id="KW-1185">Reference proteome</keyword>
<protein>
    <submittedName>
        <fullName evidence="2">Uncharacterized protein</fullName>
    </submittedName>
</protein>
<proteinExistence type="predicted"/>
<accession>A0A7L9FHS1</accession>
<reference evidence="2 3" key="1">
    <citation type="submission" date="2020-10" db="EMBL/GenBank/DDBJ databases">
        <title>Thermofilum lucidum 3507LT sp. nov. a novel member of Thermofilaceae family isolated from Chile hot spring, and proposal of description order Thermofilales.</title>
        <authorList>
            <person name="Zayulina K.S."/>
            <person name="Elcheninov A.G."/>
            <person name="Toshchakov S.V."/>
            <person name="Kublanov I.V."/>
        </authorList>
    </citation>
    <scope>NUCLEOTIDE SEQUENCE [LARGE SCALE GENOMIC DNA]</scope>
    <source>
        <strain evidence="2 3">3507LT</strain>
    </source>
</reference>
<dbReference type="GeneID" id="59148758"/>
<dbReference type="InParanoid" id="A0A7L9FHS1"/>
<comment type="cofactor">
    <cofactor evidence="1">
        <name>Mn(2+)</name>
        <dbReference type="ChEBI" id="CHEBI:29035"/>
    </cofactor>
</comment>